<organism evidence="4 5">
    <name type="scientific">Chelatococcus asaccharovorans</name>
    <dbReference type="NCBI Taxonomy" id="28210"/>
    <lineage>
        <taxon>Bacteria</taxon>
        <taxon>Pseudomonadati</taxon>
        <taxon>Pseudomonadota</taxon>
        <taxon>Alphaproteobacteria</taxon>
        <taxon>Hyphomicrobiales</taxon>
        <taxon>Chelatococcaceae</taxon>
        <taxon>Chelatococcus</taxon>
    </lineage>
</organism>
<gene>
    <name evidence="4" type="ORF">C7450_113151</name>
</gene>
<dbReference type="InterPro" id="IPR002938">
    <property type="entry name" value="FAD-bd"/>
</dbReference>
<dbReference type="EMBL" id="QJJK01000013">
    <property type="protein sequence ID" value="PXW53663.1"/>
    <property type="molecule type" value="Genomic_DNA"/>
</dbReference>
<dbReference type="OrthoDB" id="9804454at2"/>
<evidence type="ECO:0000313" key="4">
    <source>
        <dbReference type="EMBL" id="PXW53663.1"/>
    </source>
</evidence>
<dbReference type="PRINTS" id="PR00420">
    <property type="entry name" value="RNGMNOXGNASE"/>
</dbReference>
<evidence type="ECO:0000259" key="3">
    <source>
        <dbReference type="Pfam" id="PF01494"/>
    </source>
</evidence>
<keyword evidence="1" id="KW-0560">Oxidoreductase</keyword>
<dbReference type="PANTHER" id="PTHR43476">
    <property type="entry name" value="3-(3-HYDROXY-PHENYL)PROPIONATE/3-HYDROXYCINNAMIC ACID HYDROXYLASE"/>
    <property type="match status" value="1"/>
</dbReference>
<dbReference type="SUPFAM" id="SSF51905">
    <property type="entry name" value="FAD/NAD(P)-binding domain"/>
    <property type="match status" value="1"/>
</dbReference>
<dbReference type="InterPro" id="IPR036188">
    <property type="entry name" value="FAD/NAD-bd_sf"/>
</dbReference>
<name>A0A2V3TX53_9HYPH</name>
<evidence type="ECO:0000313" key="5">
    <source>
        <dbReference type="Proteomes" id="UP000248021"/>
    </source>
</evidence>
<dbReference type="Proteomes" id="UP000248021">
    <property type="component" value="Unassembled WGS sequence"/>
</dbReference>
<dbReference type="GO" id="GO:0016491">
    <property type="term" value="F:oxidoreductase activity"/>
    <property type="evidence" value="ECO:0007669"/>
    <property type="project" value="UniProtKB-KW"/>
</dbReference>
<reference evidence="4 5" key="1">
    <citation type="submission" date="2018-05" db="EMBL/GenBank/DDBJ databases">
        <title>Genomic Encyclopedia of Type Strains, Phase IV (KMG-IV): sequencing the most valuable type-strain genomes for metagenomic binning, comparative biology and taxonomic classification.</title>
        <authorList>
            <person name="Goeker M."/>
        </authorList>
    </citation>
    <scope>NUCLEOTIDE SEQUENCE [LARGE SCALE GENOMIC DNA]</scope>
    <source>
        <strain evidence="4 5">DSM 6462</strain>
    </source>
</reference>
<feature type="domain" description="FAD-binding" evidence="3">
    <location>
        <begin position="131"/>
        <end position="300"/>
    </location>
</feature>
<dbReference type="PANTHER" id="PTHR43476:SF4">
    <property type="entry name" value="BLR0106 PROTEIN"/>
    <property type="match status" value="1"/>
</dbReference>
<dbReference type="InterPro" id="IPR050631">
    <property type="entry name" value="PheA/TfdB_FAD_monoxygenase"/>
</dbReference>
<comment type="caution">
    <text evidence="4">The sequence shown here is derived from an EMBL/GenBank/DDBJ whole genome shotgun (WGS) entry which is preliminary data.</text>
</comment>
<dbReference type="Gene3D" id="3.50.50.60">
    <property type="entry name" value="FAD/NAD(P)-binding domain"/>
    <property type="match status" value="1"/>
</dbReference>
<dbReference type="Gene3D" id="3.30.9.20">
    <property type="match status" value="1"/>
</dbReference>
<dbReference type="AlphaFoldDB" id="A0A2V3TX53"/>
<proteinExistence type="predicted"/>
<keyword evidence="5" id="KW-1185">Reference proteome</keyword>
<evidence type="ECO:0000256" key="1">
    <source>
        <dbReference type="ARBA" id="ARBA00023002"/>
    </source>
</evidence>
<sequence length="382" mass="42574">MKVAVIGGGPAGLLFARLIKRRAPAYAVDIFEQNPVDATYGFGVTLAGAARDRLRKADEALHDTLAECMVFNDEQDIVLNDRKVSLKYAAKGGAIARLTLLNLMEQLCAECGLVVQHGRRIESRDDLAAYDLVVGADGANSQVRTLLEPKFRVQNRVLHNRFAWYGVAKALKPNALVFRDTRFGRLVAHYYSYAPGMSTFVAECDGETWNERGFSRLSDDERKAAFEDVFADMLDGQPLVENKSVWRRFNFTTCGEWFHGNAVLIGDALRVAHFSIGSGTRLAMDDAVALNDALADCADDIAVGLARYVELRKPTRDLFTEATVKSFEWYEDIGKQMELDVVAFTRDFLTRTGRIDDERLRSYVPNFYDTYMAAFPAISSGG</sequence>
<dbReference type="Pfam" id="PF01494">
    <property type="entry name" value="FAD_binding_3"/>
    <property type="match status" value="1"/>
</dbReference>
<evidence type="ECO:0000256" key="2">
    <source>
        <dbReference type="ARBA" id="ARBA00023027"/>
    </source>
</evidence>
<protein>
    <submittedName>
        <fullName evidence="4">2-polyprenyl-6-methoxyphenol hydroxylase-like FAD-dependent oxidoreductase</fullName>
    </submittedName>
</protein>
<accession>A0A2V3TX53</accession>
<keyword evidence="2" id="KW-0520">NAD</keyword>
<dbReference type="GO" id="GO:0071949">
    <property type="term" value="F:FAD binding"/>
    <property type="evidence" value="ECO:0007669"/>
    <property type="project" value="InterPro"/>
</dbReference>
<dbReference type="RefSeq" id="WP_110377621.1">
    <property type="nucleotide sequence ID" value="NZ_JAHBRY010000001.1"/>
</dbReference>